<evidence type="ECO:0000313" key="2">
    <source>
        <dbReference type="EMBL" id="BBF84927.1"/>
    </source>
</evidence>
<evidence type="ECO:0000313" key="3">
    <source>
        <dbReference type="Proteomes" id="UP000198290"/>
    </source>
</evidence>
<feature type="domain" description="DUF4123" evidence="1">
    <location>
        <begin position="26"/>
        <end position="142"/>
    </location>
</feature>
<name>A0A3G9GH04_9NEIS</name>
<dbReference type="InterPro" id="IPR025391">
    <property type="entry name" value="DUF4123"/>
</dbReference>
<reference evidence="2 3" key="2">
    <citation type="journal article" date="2017" name="Genome Announc.">
        <title>Draft genome sequence of Aquitalea magnusonii strain H3, a plant growth-promoting bacterium of duckweed Lemna minor.</title>
        <authorList>
            <person name="Ishizawa H."/>
            <person name="Kuroda M."/>
            <person name="Ike M."/>
        </authorList>
    </citation>
    <scope>NUCLEOTIDE SEQUENCE [LARGE SCALE GENOMIC DNA]</scope>
    <source>
        <strain evidence="2 3">H3</strain>
    </source>
</reference>
<dbReference type="Pfam" id="PF13503">
    <property type="entry name" value="DUF4123"/>
    <property type="match status" value="1"/>
</dbReference>
<dbReference type="EMBL" id="AP018823">
    <property type="protein sequence ID" value="BBF84927.1"/>
    <property type="molecule type" value="Genomic_DNA"/>
</dbReference>
<dbReference type="AlphaFoldDB" id="A0A3G9GH04"/>
<accession>A0A3G9GH04</accession>
<reference evidence="3" key="3">
    <citation type="journal article" date="2017" name="Plant Physiol. Biochem.">
        <title>Differential oxidative and antioxidative response of duckweed Lemna minor toward plant growth promoting/inhibiting bacteria.</title>
        <authorList>
            <person name="Ishizawa H."/>
            <person name="Kuroda M."/>
            <person name="Morikawa M."/>
            <person name="Ike M."/>
        </authorList>
    </citation>
    <scope>NUCLEOTIDE SEQUENCE [LARGE SCALE GENOMIC DNA]</scope>
    <source>
        <strain evidence="3">H3</strain>
    </source>
</reference>
<proteinExistence type="predicted"/>
<gene>
    <name evidence="2" type="ORF">DLM_1303</name>
</gene>
<evidence type="ECO:0000259" key="1">
    <source>
        <dbReference type="Pfam" id="PF13503"/>
    </source>
</evidence>
<protein>
    <recommendedName>
        <fullName evidence="1">DUF4123 domain-containing protein</fullName>
    </recommendedName>
</protein>
<keyword evidence="3" id="KW-1185">Reference proteome</keyword>
<dbReference type="KEGG" id="amah:DLM_1303"/>
<dbReference type="Proteomes" id="UP000198290">
    <property type="component" value="Chromosome"/>
</dbReference>
<sequence length="287" mass="32459">MDEGNIAEQSQKLETLLKELPDGLYCYALLDDGFDFKRRKIWQTKASWPLYHLQEWGELREVSPRLLALHPGNQPELQQLLRHCKGRPMLSFLTSQLSAPALRDAWQCSLNATTEDGQWYVVRFADTRIAASLPQVLATAAWQRLCEPVEQWLIIDRYSQLRALPMPPKTLPPDAQDPWRLSTQEFTALMHASLADVLADQLHEGFADLIPASGAVLYGWLQRTADLLAEHHIEDAPEQLTVAVAVCYSQGRLLDDPRLIQILQSFVEQRCSLSEGLAPLLDDAHTS</sequence>
<organism evidence="2 3">
    <name type="scientific">Aquitalea magnusonii</name>
    <dbReference type="NCBI Taxonomy" id="332411"/>
    <lineage>
        <taxon>Bacteria</taxon>
        <taxon>Pseudomonadati</taxon>
        <taxon>Pseudomonadota</taxon>
        <taxon>Betaproteobacteria</taxon>
        <taxon>Neisseriales</taxon>
        <taxon>Chromobacteriaceae</taxon>
        <taxon>Aquitalea</taxon>
    </lineage>
</organism>
<reference evidence="3" key="1">
    <citation type="journal article" date="2017" name="Biotechnol. Biofuels">
        <title>Evaluation of environmental bacterial communities as a factor affecting the growth of duckweed Lemna minor.</title>
        <authorList>
            <person name="Ishizawa H."/>
            <person name="Kuroda M."/>
            <person name="Morikawa M."/>
            <person name="Ike M."/>
        </authorList>
    </citation>
    <scope>NUCLEOTIDE SEQUENCE [LARGE SCALE GENOMIC DNA]</scope>
    <source>
        <strain evidence="3">H3</strain>
    </source>
</reference>